<evidence type="ECO:0000313" key="2">
    <source>
        <dbReference type="EMBL" id="AEX84594.1"/>
    </source>
</evidence>
<evidence type="ECO:0000313" key="3">
    <source>
        <dbReference type="Proteomes" id="UP000007161"/>
    </source>
</evidence>
<dbReference type="EMBL" id="CP003257">
    <property type="protein sequence ID" value="AEX84594.1"/>
    <property type="molecule type" value="Genomic_DNA"/>
</dbReference>
<evidence type="ECO:0008006" key="4">
    <source>
        <dbReference type="Google" id="ProtNLM"/>
    </source>
</evidence>
<dbReference type="Proteomes" id="UP000007161">
    <property type="component" value="Chromosome"/>
</dbReference>
<name>H2J376_MARPK</name>
<dbReference type="InterPro" id="IPR032604">
    <property type="entry name" value="DUF4897"/>
</dbReference>
<dbReference type="OrthoDB" id="46598at2"/>
<keyword evidence="1" id="KW-0812">Transmembrane</keyword>
<proteinExistence type="predicted"/>
<sequence length="207" mass="24431">MKDSNAQQKRGFSNNFILIALLFILAISIVNIFMVKNMKTNFKVIKSDNYYYINDDKSVVMFSKVEIQAEDEKSYNRLIENYDKPDEEKRKAYEQFLSKLTENTGRDFKLVSLESSLTTNNNNYTIYVNEKAVIFGFIKDLGNNKYEFSLNSQKMNLANSTLYIYKPKNWEFIETYPQPTEITEDYLLWKDAGEIEFPTIKLERVEK</sequence>
<accession>H2J376</accession>
<organism evidence="2 3">
    <name type="scientific">Marinitoga piezophila (strain DSM 14283 / JCM 11233 / KA3)</name>
    <dbReference type="NCBI Taxonomy" id="443254"/>
    <lineage>
        <taxon>Bacteria</taxon>
        <taxon>Thermotogati</taxon>
        <taxon>Thermotogota</taxon>
        <taxon>Thermotogae</taxon>
        <taxon>Petrotogales</taxon>
        <taxon>Petrotogaceae</taxon>
        <taxon>Marinitoga</taxon>
    </lineage>
</organism>
<dbReference type="eggNOG" id="ENOG5033HEJ">
    <property type="taxonomic scope" value="Bacteria"/>
</dbReference>
<feature type="transmembrane region" description="Helical" evidence="1">
    <location>
        <begin position="12"/>
        <end position="34"/>
    </location>
</feature>
<gene>
    <name evidence="2" type="ordered locus">Marpi_0138</name>
</gene>
<reference evidence="3" key="2">
    <citation type="submission" date="2012-01" db="EMBL/GenBank/DDBJ databases">
        <title>Complete sequence of chromosome of Marinitoga piezophila KA3.</title>
        <authorList>
            <person name="Lucas S."/>
            <person name="Han J."/>
            <person name="Lapidus A."/>
            <person name="Cheng J.-F."/>
            <person name="Goodwin L."/>
            <person name="Pitluck S."/>
            <person name="Peters L."/>
            <person name="Mikhailova N."/>
            <person name="Teshima H."/>
            <person name="Detter J.C."/>
            <person name="Han C."/>
            <person name="Tapia R."/>
            <person name="Land M."/>
            <person name="Hauser L."/>
            <person name="Kyrpides N."/>
            <person name="Ivanova N."/>
            <person name="Pagani I."/>
            <person name="Jebbar M."/>
            <person name="Vannier P."/>
            <person name="Oger P."/>
            <person name="Cario A."/>
            <person name="Bartlett D."/>
            <person name="Noll K.M."/>
            <person name="Woyke T."/>
        </authorList>
    </citation>
    <scope>NUCLEOTIDE SEQUENCE [LARGE SCALE GENOMIC DNA]</scope>
    <source>
        <strain evidence="3">DSM 14283 / JCM 11233 / KA3</strain>
    </source>
</reference>
<protein>
    <recommendedName>
        <fullName evidence="4">DUF4897 domain-containing protein</fullName>
    </recommendedName>
</protein>
<keyword evidence="1" id="KW-0472">Membrane</keyword>
<dbReference type="Pfam" id="PF16238">
    <property type="entry name" value="DUF4897"/>
    <property type="match status" value="1"/>
</dbReference>
<evidence type="ECO:0000256" key="1">
    <source>
        <dbReference type="SAM" id="Phobius"/>
    </source>
</evidence>
<keyword evidence="3" id="KW-1185">Reference proteome</keyword>
<dbReference type="STRING" id="443254.Marpi_0138"/>
<dbReference type="HOGENOM" id="CLU_1342219_0_0_0"/>
<dbReference type="RefSeq" id="WP_014295666.1">
    <property type="nucleotide sequence ID" value="NC_016751.1"/>
</dbReference>
<keyword evidence="1" id="KW-1133">Transmembrane helix</keyword>
<reference evidence="2 3" key="1">
    <citation type="journal article" date="2012" name="J. Bacteriol.">
        <title>Complete Genome Sequence of the Thermophilic, Piezophilic, Heterotrophic Bacterium Marinitoga piezophila KA3.</title>
        <authorList>
            <person name="Lucas S."/>
            <person name="Han J."/>
            <person name="Lapidus A."/>
            <person name="Cheng J.F."/>
            <person name="Goodwin L.A."/>
            <person name="Pitluck S."/>
            <person name="Peters L."/>
            <person name="Mikhailova N."/>
            <person name="Teshima H."/>
            <person name="Detter J.C."/>
            <person name="Han C."/>
            <person name="Tapia R."/>
            <person name="Land M."/>
            <person name="Hauser L."/>
            <person name="Kyrpides N.C."/>
            <person name="Ivanova N."/>
            <person name="Pagani I."/>
            <person name="Vannier P."/>
            <person name="Oger P."/>
            <person name="Bartlett D.H."/>
            <person name="Noll K.M."/>
            <person name="Woyke T."/>
            <person name="Jebbar M."/>
        </authorList>
    </citation>
    <scope>NUCLEOTIDE SEQUENCE [LARGE SCALE GENOMIC DNA]</scope>
    <source>
        <strain evidence="3">DSM 14283 / JCM 11233 / KA3</strain>
    </source>
</reference>
<dbReference type="AlphaFoldDB" id="H2J376"/>
<dbReference type="KEGG" id="mpz:Marpi_0138"/>